<evidence type="ECO:0000256" key="7">
    <source>
        <dbReference type="SAM" id="Phobius"/>
    </source>
</evidence>
<feature type="transmembrane region" description="Helical" evidence="7">
    <location>
        <begin position="132"/>
        <end position="157"/>
    </location>
</feature>
<dbReference type="EMBL" id="JAACQH010000048">
    <property type="protein sequence ID" value="NCS91323.1"/>
    <property type="molecule type" value="Genomic_DNA"/>
</dbReference>
<accession>A0A8J7YSR4</accession>
<evidence type="ECO:0000256" key="4">
    <source>
        <dbReference type="ARBA" id="ARBA00022692"/>
    </source>
</evidence>
<dbReference type="PANTHER" id="PTHR39087">
    <property type="entry name" value="UPF0104 MEMBRANE PROTEIN MJ1595"/>
    <property type="match status" value="1"/>
</dbReference>
<dbReference type="AlphaFoldDB" id="A0A8J7YSR4"/>
<evidence type="ECO:0000256" key="1">
    <source>
        <dbReference type="ARBA" id="ARBA00004651"/>
    </source>
</evidence>
<dbReference type="Pfam" id="PF03706">
    <property type="entry name" value="LPG_synthase_TM"/>
    <property type="match status" value="1"/>
</dbReference>
<dbReference type="GO" id="GO:0005886">
    <property type="term" value="C:plasma membrane"/>
    <property type="evidence" value="ECO:0007669"/>
    <property type="project" value="UniProtKB-SubCell"/>
</dbReference>
<dbReference type="InterPro" id="IPR022791">
    <property type="entry name" value="L-PG_synthase/AglD"/>
</dbReference>
<evidence type="ECO:0000313" key="8">
    <source>
        <dbReference type="EMBL" id="NCN65456.1"/>
    </source>
</evidence>
<reference evidence="8" key="1">
    <citation type="submission" date="2019-11" db="EMBL/GenBank/DDBJ databases">
        <title>Lipid analysis of CO2-rich subsurface aquifers suggests an autotrophy-based deep biosphere with lysolipids enriched in CPR bacteria.</title>
        <authorList>
            <person name="Probst A.J."/>
            <person name="Elling F.J."/>
            <person name="Castelle C.J."/>
            <person name="Zhu Q."/>
            <person name="Elvert M."/>
            <person name="Birarda G."/>
            <person name="Holman H.-Y."/>
            <person name="Lane K.R."/>
            <person name="Ladd B."/>
            <person name="Ryan M.C."/>
            <person name="Woyke T."/>
            <person name="Hinrichs K.-U."/>
            <person name="Banfield J.F."/>
        </authorList>
    </citation>
    <scope>NUCLEOTIDE SEQUENCE</scope>
    <source>
        <strain evidence="8">CG_2015-01_33_1645</strain>
        <strain evidence="9">CG_2015-04_33_537</strain>
    </source>
</reference>
<evidence type="ECO:0000256" key="5">
    <source>
        <dbReference type="ARBA" id="ARBA00022989"/>
    </source>
</evidence>
<gene>
    <name evidence="9" type="ORF">GW779_02730</name>
    <name evidence="8" type="ORF">GW910_05290</name>
</gene>
<feature type="transmembrane region" description="Helical" evidence="7">
    <location>
        <begin position="52"/>
        <end position="78"/>
    </location>
</feature>
<comment type="subcellular location">
    <subcellularLocation>
        <location evidence="1">Cell membrane</location>
        <topology evidence="1">Multi-pass membrane protein</topology>
    </subcellularLocation>
</comment>
<comment type="similarity">
    <text evidence="2">Belongs to the UPF0104 family.</text>
</comment>
<feature type="transmembrane region" description="Helical" evidence="7">
    <location>
        <begin position="241"/>
        <end position="261"/>
    </location>
</feature>
<proteinExistence type="inferred from homology"/>
<evidence type="ECO:0000256" key="6">
    <source>
        <dbReference type="ARBA" id="ARBA00023136"/>
    </source>
</evidence>
<feature type="transmembrane region" description="Helical" evidence="7">
    <location>
        <begin position="164"/>
        <end position="188"/>
    </location>
</feature>
<dbReference type="EMBL" id="JAACVF010000145">
    <property type="protein sequence ID" value="NCN65456.1"/>
    <property type="molecule type" value="Genomic_DNA"/>
</dbReference>
<name>A0A8J7YSR4_9ARCH</name>
<dbReference type="Proteomes" id="UP000738826">
    <property type="component" value="Unassembled WGS sequence"/>
</dbReference>
<evidence type="ECO:0000313" key="10">
    <source>
        <dbReference type="Proteomes" id="UP000768163"/>
    </source>
</evidence>
<dbReference type="NCBIfam" id="TIGR00374">
    <property type="entry name" value="flippase-like domain"/>
    <property type="match status" value="1"/>
</dbReference>
<evidence type="ECO:0000256" key="3">
    <source>
        <dbReference type="ARBA" id="ARBA00022475"/>
    </source>
</evidence>
<sequence>MHAETNIPKISEPLHINKRTTVLFIIGIIILILLLFLIGIDKVWSAMSKLDVRILLLLIGLQVFIIFLHTLRWAIVLYDKIKNKEISFTSLFLATSVGLFSGNIVPAGSVVSEPIRAYILSKLDNFPVAKSFGSAIINLNLEILPVLLLIFISLYFVLADEISLYVALLLIIAAIVVGILSLVSFLSIVDRKRALKIVTFFIKLFSKFSFLKKRMSETKNKIDDIVSEFHDGAKYGLNIKIFGLGTIISFIIWFFSFLRLYTIFIAIGYNIDIVVFVTVLVVVLIISYIPTLPGGIGIWEVSSTGLYTLLGVPSEYAAAAVIVDRIISYWFVSLFGYTALIVAYKRINNINELEHSEKKRLK</sequence>
<keyword evidence="6 7" id="KW-0472">Membrane</keyword>
<keyword evidence="4 7" id="KW-0812">Transmembrane</keyword>
<feature type="transmembrane region" description="Helical" evidence="7">
    <location>
        <begin position="21"/>
        <end position="40"/>
    </location>
</feature>
<organism evidence="8 10">
    <name type="scientific">Candidatus Altarchaeum hamiconexum</name>
    <dbReference type="NCBI Taxonomy" id="1803513"/>
    <lineage>
        <taxon>Archaea</taxon>
        <taxon>Candidatus Altarchaeota</taxon>
        <taxon>Candidatus Altiarchaeia</taxon>
        <taxon>Candidatus Altarchaeales</taxon>
        <taxon>Candidatus Altarchaeaceae</taxon>
        <taxon>Candidatus Altarchaeum</taxon>
    </lineage>
</organism>
<keyword evidence="5 7" id="KW-1133">Transmembrane helix</keyword>
<comment type="caution">
    <text evidence="8">The sequence shown here is derived from an EMBL/GenBank/DDBJ whole genome shotgun (WGS) entry which is preliminary data.</text>
</comment>
<evidence type="ECO:0000256" key="2">
    <source>
        <dbReference type="ARBA" id="ARBA00011061"/>
    </source>
</evidence>
<keyword evidence="3" id="KW-1003">Cell membrane</keyword>
<protein>
    <submittedName>
        <fullName evidence="8">Flippase-like domain-containing protein</fullName>
    </submittedName>
</protein>
<dbReference type="Proteomes" id="UP000768163">
    <property type="component" value="Unassembled WGS sequence"/>
</dbReference>
<feature type="transmembrane region" description="Helical" evidence="7">
    <location>
        <begin position="90"/>
        <end position="112"/>
    </location>
</feature>
<feature type="transmembrane region" description="Helical" evidence="7">
    <location>
        <begin position="326"/>
        <end position="344"/>
    </location>
</feature>
<feature type="transmembrane region" description="Helical" evidence="7">
    <location>
        <begin position="267"/>
        <end position="289"/>
    </location>
</feature>
<dbReference type="PANTHER" id="PTHR39087:SF2">
    <property type="entry name" value="UPF0104 MEMBRANE PROTEIN MJ1595"/>
    <property type="match status" value="1"/>
</dbReference>
<evidence type="ECO:0000313" key="9">
    <source>
        <dbReference type="EMBL" id="NCS91323.1"/>
    </source>
</evidence>